<accession>A0AA88GKH7</accession>
<feature type="compositionally biased region" description="Low complexity" evidence="1">
    <location>
        <begin position="98"/>
        <end position="114"/>
    </location>
</feature>
<keyword evidence="3" id="KW-1185">Reference proteome</keyword>
<comment type="caution">
    <text evidence="2">The sequence shown here is derived from an EMBL/GenBank/DDBJ whole genome shotgun (WGS) entry which is preliminary data.</text>
</comment>
<reference evidence="2 3" key="1">
    <citation type="journal article" date="2018" name="BMC Genomics">
        <title>The genome of Naegleria lovaniensis, the basis for a comparative approach to unravel pathogenicity factors of the human pathogenic amoeba N. fowleri.</title>
        <authorList>
            <person name="Liechti N."/>
            <person name="Schurch N."/>
            <person name="Bruggmann R."/>
            <person name="Wittwer M."/>
        </authorList>
    </citation>
    <scope>NUCLEOTIDE SEQUENCE [LARGE SCALE GENOMIC DNA]</scope>
    <source>
        <strain evidence="2 3">ATCC 30569</strain>
    </source>
</reference>
<evidence type="ECO:0000256" key="1">
    <source>
        <dbReference type="SAM" id="MobiDB-lite"/>
    </source>
</evidence>
<name>A0AA88GKH7_NAELO</name>
<protein>
    <submittedName>
        <fullName evidence="2">Uncharacterized protein</fullName>
    </submittedName>
</protein>
<dbReference type="RefSeq" id="XP_044546118.1">
    <property type="nucleotide sequence ID" value="XM_044698033.1"/>
</dbReference>
<feature type="compositionally biased region" description="Polar residues" evidence="1">
    <location>
        <begin position="213"/>
        <end position="230"/>
    </location>
</feature>
<proteinExistence type="predicted"/>
<feature type="compositionally biased region" description="Polar residues" evidence="1">
    <location>
        <begin position="120"/>
        <end position="135"/>
    </location>
</feature>
<dbReference type="Proteomes" id="UP000816034">
    <property type="component" value="Unassembled WGS sequence"/>
</dbReference>
<feature type="compositionally biased region" description="Basic and acidic residues" evidence="1">
    <location>
        <begin position="250"/>
        <end position="264"/>
    </location>
</feature>
<gene>
    <name evidence="2" type="ORF">C9374_008004</name>
</gene>
<dbReference type="EMBL" id="PYSW02000031">
    <property type="protein sequence ID" value="KAG2378856.1"/>
    <property type="molecule type" value="Genomic_DNA"/>
</dbReference>
<feature type="compositionally biased region" description="Polar residues" evidence="1">
    <location>
        <begin position="239"/>
        <end position="248"/>
    </location>
</feature>
<evidence type="ECO:0000313" key="2">
    <source>
        <dbReference type="EMBL" id="KAG2378856.1"/>
    </source>
</evidence>
<sequence length="264" mass="29393">MINRNKLVASLRSWTQYSRCFSTVQSKLNATEPPRNYDPLYPHEPIVSTLGEPSKVDLKNDVPKGPNIKDQMDSSFNMSSPTGGGINKPQDNRDPVETSNARSTSRPTTTSQSRFDPNKQESATISTTGRKQSNLTDEEYKSGFSEGLKNQYADIMGKNLDQDIPIEKNLDQKVGEMASPDTTAFRTMNDESMDTTKKRKEGMSTKQEDANYYQGSKVNLDATSSDSANKMTDEGYKQVKTSSQQGSPTKDIRSDKRTDRAVTD</sequence>
<evidence type="ECO:0000313" key="3">
    <source>
        <dbReference type="Proteomes" id="UP000816034"/>
    </source>
</evidence>
<feature type="region of interest" description="Disordered" evidence="1">
    <location>
        <begin position="187"/>
        <end position="264"/>
    </location>
</feature>
<organism evidence="2 3">
    <name type="scientific">Naegleria lovaniensis</name>
    <name type="common">Amoeba</name>
    <dbReference type="NCBI Taxonomy" id="51637"/>
    <lineage>
        <taxon>Eukaryota</taxon>
        <taxon>Discoba</taxon>
        <taxon>Heterolobosea</taxon>
        <taxon>Tetramitia</taxon>
        <taxon>Eutetramitia</taxon>
        <taxon>Vahlkampfiidae</taxon>
        <taxon>Naegleria</taxon>
    </lineage>
</organism>
<dbReference type="GeneID" id="68100458"/>
<dbReference type="AlphaFoldDB" id="A0AA88GKH7"/>
<feature type="region of interest" description="Disordered" evidence="1">
    <location>
        <begin position="29"/>
        <end position="139"/>
    </location>
</feature>